<organism evidence="3 4">
    <name type="scientific">Raphanus sativus</name>
    <name type="common">Radish</name>
    <name type="synonym">Raphanus raphanistrum var. sativus</name>
    <dbReference type="NCBI Taxonomy" id="3726"/>
    <lineage>
        <taxon>Eukaryota</taxon>
        <taxon>Viridiplantae</taxon>
        <taxon>Streptophyta</taxon>
        <taxon>Embryophyta</taxon>
        <taxon>Tracheophyta</taxon>
        <taxon>Spermatophyta</taxon>
        <taxon>Magnoliopsida</taxon>
        <taxon>eudicotyledons</taxon>
        <taxon>Gunneridae</taxon>
        <taxon>Pentapetalae</taxon>
        <taxon>rosids</taxon>
        <taxon>malvids</taxon>
        <taxon>Brassicales</taxon>
        <taxon>Brassicaceae</taxon>
        <taxon>Brassiceae</taxon>
        <taxon>Raphanus</taxon>
    </lineage>
</organism>
<evidence type="ECO:0000259" key="2">
    <source>
        <dbReference type="Pfam" id="PF03732"/>
    </source>
</evidence>
<dbReference type="RefSeq" id="XP_056860112.1">
    <property type="nucleotide sequence ID" value="XM_057004132.1"/>
</dbReference>
<protein>
    <submittedName>
        <fullName evidence="4">Uncharacterized protein LOC130508562</fullName>
    </submittedName>
</protein>
<dbReference type="GeneID" id="130508562"/>
<sequence length="497" mass="55435">MCKGFGSTLTGPALQWYINLPTKSIKSFADLSDKFVEQFASSRDLEKNLDDLYEILQHRNEPLRSYIARFNQGKVAIPECNADTAISAFKRGLLPEGDLYKELIKYKCRIMEDVLSRAWAQVRWEENVASKAKAGPKYDQKSSKPTRSDRDEPSHSKPARETSNPNRGMYQHRPLPRSEGMMVSTWPDISHLAISKPELIGVLRQMGPQVKWPPKMKMKAAEANQNSKRWCEFHSDHGHTTENCIALKMEVAELLKKGYLREFLSDKAKNLLNKEGPSLPIEAAPVLPPQQDRVIHVITGGSEVSGISSAAVKKSTRNARKGQEAEGPKRLLLGTDEISFTAREQEKFLTPHHDALVISLTIANYLVKRILVDNGSSSNIIFYSGFADLGLEPTALTRKATPLVGFSGEVKQTLGEVLLPVYAEGVNQATKFLVVDCPSSYNVILGRPWIHDMGAVPSTLHQLVKFPTPWGIRAVKGDQENARSCYQTTLRGKTQVL</sequence>
<accession>A0A9W3D8F7</accession>
<dbReference type="Pfam" id="PF03732">
    <property type="entry name" value="Retrotrans_gag"/>
    <property type="match status" value="1"/>
</dbReference>
<feature type="domain" description="Retrotransposon gag" evidence="2">
    <location>
        <begin position="7"/>
        <end position="94"/>
    </location>
</feature>
<feature type="compositionally biased region" description="Basic and acidic residues" evidence="1">
    <location>
        <begin position="136"/>
        <end position="160"/>
    </location>
</feature>
<keyword evidence="3" id="KW-1185">Reference proteome</keyword>
<evidence type="ECO:0000313" key="4">
    <source>
        <dbReference type="RefSeq" id="XP_056860112.1"/>
    </source>
</evidence>
<name>A0A9W3D8F7_RAPSA</name>
<reference evidence="3" key="1">
    <citation type="journal article" date="2019" name="Database">
        <title>The radish genome database (RadishGD): an integrated information resource for radish genomics.</title>
        <authorList>
            <person name="Yu H.J."/>
            <person name="Baek S."/>
            <person name="Lee Y.J."/>
            <person name="Cho A."/>
            <person name="Mun J.H."/>
        </authorList>
    </citation>
    <scope>NUCLEOTIDE SEQUENCE [LARGE SCALE GENOMIC DNA]</scope>
    <source>
        <strain evidence="3">cv. WK10039</strain>
    </source>
</reference>
<feature type="region of interest" description="Disordered" evidence="1">
    <location>
        <begin position="130"/>
        <end position="175"/>
    </location>
</feature>
<reference evidence="4" key="2">
    <citation type="submission" date="2025-08" db="UniProtKB">
        <authorList>
            <consortium name="RefSeq"/>
        </authorList>
    </citation>
    <scope>IDENTIFICATION</scope>
    <source>
        <tissue evidence="4">Leaf</tissue>
    </source>
</reference>
<gene>
    <name evidence="4" type="primary">LOC130508562</name>
</gene>
<dbReference type="InterPro" id="IPR005162">
    <property type="entry name" value="Retrotrans_gag_dom"/>
</dbReference>
<dbReference type="CDD" id="cd00303">
    <property type="entry name" value="retropepsin_like"/>
    <property type="match status" value="1"/>
</dbReference>
<dbReference type="SUPFAM" id="SSF50630">
    <property type="entry name" value="Acid proteases"/>
    <property type="match status" value="1"/>
</dbReference>
<dbReference type="OrthoDB" id="1745575at2759"/>
<dbReference type="KEGG" id="rsz:130508562"/>
<proteinExistence type="predicted"/>
<dbReference type="PANTHER" id="PTHR33240">
    <property type="entry name" value="OS08G0508500 PROTEIN"/>
    <property type="match status" value="1"/>
</dbReference>
<dbReference type="PANTHER" id="PTHR33240:SF8">
    <property type="entry name" value="OS03G0439900 PROTEIN"/>
    <property type="match status" value="1"/>
</dbReference>
<dbReference type="AlphaFoldDB" id="A0A9W3D8F7"/>
<dbReference type="InterPro" id="IPR021109">
    <property type="entry name" value="Peptidase_aspartic_dom_sf"/>
</dbReference>
<evidence type="ECO:0000256" key="1">
    <source>
        <dbReference type="SAM" id="MobiDB-lite"/>
    </source>
</evidence>
<evidence type="ECO:0000313" key="3">
    <source>
        <dbReference type="Proteomes" id="UP000504610"/>
    </source>
</evidence>
<dbReference type="Proteomes" id="UP000504610">
    <property type="component" value="Chromosome 2"/>
</dbReference>
<dbReference type="Gene3D" id="2.40.70.10">
    <property type="entry name" value="Acid Proteases"/>
    <property type="match status" value="1"/>
</dbReference>